<sequence length="125" mass="13699">MGGEIKGSFRNRSFFEQSIGLDGSSFRDCVFTSCSISYCGGEIPSLSGCRFDGCTWQFGGPAANTIAFLSGMHRGGFDRLIEATFEEIRRGATLSQPAPPPDDRTEGLNRLLKPLRIFRIPKPES</sequence>
<accession>A0A1C1YTQ1</accession>
<organism evidence="1 2">
    <name type="scientific">Hoeflea olei</name>
    <dbReference type="NCBI Taxonomy" id="1480615"/>
    <lineage>
        <taxon>Bacteria</taxon>
        <taxon>Pseudomonadati</taxon>
        <taxon>Pseudomonadota</taxon>
        <taxon>Alphaproteobacteria</taxon>
        <taxon>Hyphomicrobiales</taxon>
        <taxon>Rhizobiaceae</taxon>
        <taxon>Hoeflea</taxon>
    </lineage>
</organism>
<keyword evidence="2" id="KW-1185">Reference proteome</keyword>
<dbReference type="STRING" id="1480615.AWJ14_07095"/>
<evidence type="ECO:0000313" key="1">
    <source>
        <dbReference type="EMBL" id="OCW56919.1"/>
    </source>
</evidence>
<comment type="caution">
    <text evidence="1">The sequence shown here is derived from an EMBL/GenBank/DDBJ whole genome shotgun (WGS) entry which is preliminary data.</text>
</comment>
<proteinExistence type="predicted"/>
<gene>
    <name evidence="1" type="ORF">AWJ14_07095</name>
</gene>
<dbReference type="EMBL" id="LQZT01000023">
    <property type="protein sequence ID" value="OCW56919.1"/>
    <property type="molecule type" value="Genomic_DNA"/>
</dbReference>
<dbReference type="Proteomes" id="UP000094795">
    <property type="component" value="Unassembled WGS sequence"/>
</dbReference>
<evidence type="ECO:0000313" key="2">
    <source>
        <dbReference type="Proteomes" id="UP000094795"/>
    </source>
</evidence>
<dbReference type="OrthoDB" id="2623511at2"/>
<reference evidence="1 2" key="1">
    <citation type="submission" date="2015-12" db="EMBL/GenBank/DDBJ databases">
        <authorList>
            <person name="Shamseldin A."/>
            <person name="Moawad H."/>
            <person name="Abd El-Rahim W.M."/>
            <person name="Sadowsky M.J."/>
        </authorList>
    </citation>
    <scope>NUCLEOTIDE SEQUENCE [LARGE SCALE GENOMIC DNA]</scope>
    <source>
        <strain evidence="1 2">JC234</strain>
    </source>
</reference>
<evidence type="ECO:0008006" key="3">
    <source>
        <dbReference type="Google" id="ProtNLM"/>
    </source>
</evidence>
<dbReference type="RefSeq" id="WP_066180010.1">
    <property type="nucleotide sequence ID" value="NZ_LQZT01000023.1"/>
</dbReference>
<name>A0A1C1YTQ1_9HYPH</name>
<dbReference type="AlphaFoldDB" id="A0A1C1YTQ1"/>
<protein>
    <recommendedName>
        <fullName evidence="3">Pentapeptide repeat-containing protein</fullName>
    </recommendedName>
</protein>